<evidence type="ECO:0000313" key="2">
    <source>
        <dbReference type="EMBL" id="QBK90466.1"/>
    </source>
</evidence>
<accession>A0A481Z4E9</accession>
<keyword evidence="2" id="KW-0418">Kinase</keyword>
<feature type="transmembrane region" description="Helical" evidence="1">
    <location>
        <begin position="200"/>
        <end position="219"/>
    </location>
</feature>
<feature type="transmembrane region" description="Helical" evidence="1">
    <location>
        <begin position="240"/>
        <end position="262"/>
    </location>
</feature>
<proteinExistence type="predicted"/>
<keyword evidence="2" id="KW-0808">Transferase</keyword>
<name>A0A481Z4E9_9VIRU</name>
<sequence>MWGGDSPIVVDSNCQCQLGAYHKLSLEQRIGLEDVPEAMYLGEYYKCINCSALGTLMDLDTGLDNFIIEYGSRLGQKFDIHRLARGIRFLKCYQYPKHILAQLLRNRNYINCEPGATELVGAEFYGADAFTTQVLVHIYVESILRKQLSEDRIPFLATAFVCGQDNYLVLRAPAIEKLTDISSPLFTIPIGTDCEDRRVLNFKVVYGLLYQLISFFWVLKDYQFSYGDPGWDKLSFNTRPIVLTMAGITCICPVSLIIAISANCSITTVTTDGKANRIFQYTDRDSKTLRRTPFRPKVESMTFNFTNCVTAEGACRINKAYVYQLPTDTSKSDMSALLRQLGAFMYPSSLGLYCFLCLLMTEPSFYYGVKTNSTLNALWQSFFLAYDLPIIESRLKLADGSNIIKLLKGIYLRCDAVKHGWDLIKIINERS</sequence>
<reference evidence="2" key="1">
    <citation type="journal article" date="2019" name="MBio">
        <title>Virus Genomes from Deep Sea Sediments Expand the Ocean Megavirome and Support Independent Origins of Viral Gigantism.</title>
        <authorList>
            <person name="Backstrom D."/>
            <person name="Yutin N."/>
            <person name="Jorgensen S.L."/>
            <person name="Dharamshi J."/>
            <person name="Homa F."/>
            <person name="Zaremba-Niedwiedzka K."/>
            <person name="Spang A."/>
            <person name="Wolf Y.I."/>
            <person name="Koonin E.V."/>
            <person name="Ettema T.J."/>
        </authorList>
    </citation>
    <scope>NUCLEOTIDE SEQUENCE</scope>
</reference>
<dbReference type="GO" id="GO:0016301">
    <property type="term" value="F:kinase activity"/>
    <property type="evidence" value="ECO:0007669"/>
    <property type="project" value="UniProtKB-KW"/>
</dbReference>
<organism evidence="2">
    <name type="scientific">Pithovirus LCPAC103</name>
    <dbReference type="NCBI Taxonomy" id="2506588"/>
    <lineage>
        <taxon>Viruses</taxon>
        <taxon>Pithoviruses</taxon>
    </lineage>
</organism>
<keyword evidence="1" id="KW-0812">Transmembrane</keyword>
<keyword evidence="1" id="KW-0472">Membrane</keyword>
<keyword evidence="1" id="KW-1133">Transmembrane helix</keyword>
<protein>
    <submittedName>
        <fullName evidence="2">Protein kinase</fullName>
    </submittedName>
</protein>
<evidence type="ECO:0000256" key="1">
    <source>
        <dbReference type="SAM" id="Phobius"/>
    </source>
</evidence>
<dbReference type="EMBL" id="MK500487">
    <property type="protein sequence ID" value="QBK90466.1"/>
    <property type="molecule type" value="Genomic_DNA"/>
</dbReference>
<gene>
    <name evidence="2" type="ORF">LCPAC103_01470</name>
</gene>